<dbReference type="PANTHER" id="PTHR47117">
    <property type="entry name" value="STAR-RELATED LIPID TRANSFER PROTEIN 9"/>
    <property type="match status" value="1"/>
</dbReference>
<feature type="region of interest" description="Disordered" evidence="11">
    <location>
        <begin position="743"/>
        <end position="764"/>
    </location>
</feature>
<dbReference type="Gene3D" id="6.10.250.2520">
    <property type="match status" value="1"/>
</dbReference>
<evidence type="ECO:0000256" key="7">
    <source>
        <dbReference type="ARBA" id="ARBA00023175"/>
    </source>
</evidence>
<dbReference type="InterPro" id="IPR001752">
    <property type="entry name" value="Kinesin_motor_dom"/>
</dbReference>
<dbReference type="CDD" id="cd22706">
    <property type="entry name" value="FHA_KIF13"/>
    <property type="match status" value="1"/>
</dbReference>
<comment type="similarity">
    <text evidence="9">Belongs to the TRAFAC class myosin-kinesin ATPase superfamily. Kinesin family.</text>
</comment>
<dbReference type="FunFam" id="3.40.850.10:FF:000021">
    <property type="entry name" value="kinesin-like protein KIF16B isoform X1"/>
    <property type="match status" value="1"/>
</dbReference>
<keyword evidence="2" id="KW-0963">Cytoplasm</keyword>
<feature type="binding site" evidence="9">
    <location>
        <begin position="98"/>
        <end position="105"/>
    </location>
    <ligand>
        <name>ATP</name>
        <dbReference type="ChEBI" id="CHEBI:30616"/>
    </ligand>
</feature>
<evidence type="ECO:0000256" key="1">
    <source>
        <dbReference type="ARBA" id="ARBA00004245"/>
    </source>
</evidence>
<evidence type="ECO:0000259" key="12">
    <source>
        <dbReference type="PROSITE" id="PS50067"/>
    </source>
</evidence>
<accession>Q676D7</accession>
<dbReference type="CDD" id="cd01365">
    <property type="entry name" value="KISc_KIF1A_KIF1B"/>
    <property type="match status" value="1"/>
</dbReference>
<feature type="compositionally biased region" description="Polar residues" evidence="11">
    <location>
        <begin position="746"/>
        <end position="755"/>
    </location>
</feature>
<evidence type="ECO:0000256" key="10">
    <source>
        <dbReference type="SAM" id="Coils"/>
    </source>
</evidence>
<reference evidence="13" key="1">
    <citation type="journal article" date="2004" name="Nature">
        <title>Hox cluster disintegration with persistent anteroposterior order of expression in Oikopleura dioica.</title>
        <authorList>
            <person name="Seo H.C."/>
            <person name="Edvardsen R.B."/>
            <person name="Maeland A.D."/>
            <person name="Bjordal M."/>
            <person name="Jensen M.F."/>
            <person name="Hansen A."/>
            <person name="Flaat M."/>
            <person name="Weissenbach J."/>
            <person name="Lehrach H."/>
            <person name="Wincker P."/>
            <person name="Reinhardt R."/>
            <person name="Chourrout D."/>
        </authorList>
    </citation>
    <scope>NUCLEOTIDE SEQUENCE</scope>
</reference>
<gene>
    <name evidence="13" type="ORF">002-12</name>
</gene>
<dbReference type="GO" id="GO:0007018">
    <property type="term" value="P:microtubule-based movement"/>
    <property type="evidence" value="ECO:0007669"/>
    <property type="project" value="InterPro"/>
</dbReference>
<evidence type="ECO:0000256" key="8">
    <source>
        <dbReference type="ARBA" id="ARBA00023212"/>
    </source>
</evidence>
<dbReference type="SMART" id="SM00129">
    <property type="entry name" value="KISc"/>
    <property type="match status" value="1"/>
</dbReference>
<keyword evidence="3" id="KW-0493">Microtubule</keyword>
<dbReference type="Pfam" id="PF00225">
    <property type="entry name" value="Kinesin"/>
    <property type="match status" value="1"/>
</dbReference>
<dbReference type="GO" id="GO:0005524">
    <property type="term" value="F:ATP binding"/>
    <property type="evidence" value="ECO:0007669"/>
    <property type="project" value="UniProtKB-UniRule"/>
</dbReference>
<dbReference type="GO" id="GO:0005874">
    <property type="term" value="C:microtubule"/>
    <property type="evidence" value="ECO:0007669"/>
    <property type="project" value="UniProtKB-KW"/>
</dbReference>
<feature type="domain" description="Kinesin motor" evidence="12">
    <location>
        <begin position="5"/>
        <end position="340"/>
    </location>
</feature>
<dbReference type="SUPFAM" id="SSF49879">
    <property type="entry name" value="SMAD/FHA domain"/>
    <property type="match status" value="1"/>
</dbReference>
<evidence type="ECO:0000313" key="13">
    <source>
        <dbReference type="EMBL" id="AAS21335.1"/>
    </source>
</evidence>
<keyword evidence="4 9" id="KW-0547">Nucleotide-binding</keyword>
<evidence type="ECO:0000256" key="9">
    <source>
        <dbReference type="PROSITE-ProRule" id="PRU00283"/>
    </source>
</evidence>
<reference evidence="13" key="2">
    <citation type="journal article" date="2005" name="Curr. Biol.">
        <title>Remodelling of the homeobox gene complement in the tunicate Oikopleura dioica.</title>
        <authorList>
            <person name="Edvardsen R.B."/>
            <person name="Seo H.C."/>
            <person name="Jensen M.F."/>
            <person name="Mialon A."/>
            <person name="Mikhaleva J."/>
            <person name="Bjordal M."/>
            <person name="Cartry J."/>
            <person name="Reinhardt R."/>
            <person name="Weissenbach J."/>
            <person name="Wincker P."/>
            <person name="Chourrout D."/>
        </authorList>
    </citation>
    <scope>NUCLEOTIDE SEQUENCE</scope>
</reference>
<sequence>MGDESVTVAVRVRPMNKRELALGTSCCIEMQSNQTILKQIDGHVAHKNDKIFAFDYSFWSMDPKQARFADQQVVFDNVGQLVLRNAMTGFNACMFAYGQTGSGKSYSMMGCPGQVGIIPRISGEMFKYVQEKTSESMSFRLEVSYLEIYNEKVRDLLNPGNKKPLKVREHASTGPYVDGLVKTVVQDASKIDELIEEGGKARTVAATNMNSESSRSHSVFTVNITQVEKVGELVGEKCSRLSLVDLAGSERASKTGAAGDRLKEGSNINKSLSTLGLVISALATGKSKFVPYRDSVLTWLLKDCLGGNSKTVMVATISPAADNYEETLSTLRYADRAKKIVNKAVINEDPNTKIIRELREEVARLKALIGGTMPSAATEISPISPTSKVERSEQLAESEKLLSEFEKPWDERVRDTEKITKTRQETLQSMGISLSSKGIKMSGKQAFLVNLHPDQAMTEMLVYNLPESGEAVIGSSSDCYIRLQSFGIEERHAIITIEGEQISMMPQDGAMCCINGIKTSEKTNLRSNDRLLWGSNHYFKLTVPWEKVQVQTPANESVCDFEAAQREVMMNQLSDSARETIKQLESQILDDDGATTVITGINHKERSHYEDVIGKLQSELSVAKKETPAKREKRMRRQRLKEGVRLLKGDLSRAQHMVMEANSLCTRLEKSVKFSVTLRIPPSRLGPSTDNDPKLLCQAAIKLQRSGREDTIWTVEKLEDRLNEMRAEILSLCSEEDLSEVSSDSFTRSPMSVDTPSRADPFSDDQQQSLVGVASFYLESLFYDLNQPFEYTSPIVSPNGTSAGKLSVRIERIAGRIVVPEDEEDYSALSTPSTESNEITVVVEVLEATKLSPTLAHFVECQYTFPGTNKRVSVNPIIDETMSPRTDRDRLDVRYRNTQEFTINLEPHVLGEFERGALNIEVLGHQDRYRAREKREESGIDWGAVEEEGRSLAERWSDVSRRVRLDVEIQELDDGNYQPVEIEKLGTSCGGIFQLRAGMSRRMLISTTPQIERGQLPLVLGEIHAAQIGSILVDGDNYSEIKTPDSYQEHDLANLREKWSSALDERKALLDSELQKEQIDVDRESALFQQVAILAEERNSVLVPQAESGMPGAPEPDDGVVAPGTEVHVPVLYLGLDQEIADDNAPGARSLLPGETQDKMFNLSMIKNCWGEQGGTHAVFAWDSSVHDHQNLNKPDGHAQVYLVVAVRLRINLPVERDIVLRKRIQVAIQPQRRGLMQSLKKNLRLR</sequence>
<keyword evidence="7 9" id="KW-0505">Motor protein</keyword>
<feature type="coiled-coil region" evidence="10">
    <location>
        <begin position="708"/>
        <end position="735"/>
    </location>
</feature>
<dbReference type="Gene3D" id="3.40.850.10">
    <property type="entry name" value="Kinesin motor domain"/>
    <property type="match status" value="1"/>
</dbReference>
<dbReference type="GO" id="GO:0003777">
    <property type="term" value="F:microtubule motor activity"/>
    <property type="evidence" value="ECO:0007669"/>
    <property type="project" value="InterPro"/>
</dbReference>
<keyword evidence="5 9" id="KW-0067">ATP-binding</keyword>
<dbReference type="PROSITE" id="PS50067">
    <property type="entry name" value="KINESIN_MOTOR_2"/>
    <property type="match status" value="1"/>
</dbReference>
<dbReference type="PROSITE" id="PS00411">
    <property type="entry name" value="KINESIN_MOTOR_1"/>
    <property type="match status" value="1"/>
</dbReference>
<evidence type="ECO:0000256" key="2">
    <source>
        <dbReference type="ARBA" id="ARBA00022490"/>
    </source>
</evidence>
<dbReference type="SUPFAM" id="SSF52540">
    <property type="entry name" value="P-loop containing nucleoside triphosphate hydrolases"/>
    <property type="match status" value="1"/>
</dbReference>
<dbReference type="Pfam" id="PF00498">
    <property type="entry name" value="FHA"/>
    <property type="match status" value="1"/>
</dbReference>
<proteinExistence type="inferred from homology"/>
<evidence type="ECO:0000256" key="4">
    <source>
        <dbReference type="ARBA" id="ARBA00022741"/>
    </source>
</evidence>
<keyword evidence="8" id="KW-0206">Cytoskeleton</keyword>
<dbReference type="GO" id="GO:0008017">
    <property type="term" value="F:microtubule binding"/>
    <property type="evidence" value="ECO:0007669"/>
    <property type="project" value="InterPro"/>
</dbReference>
<dbReference type="InterPro" id="IPR027417">
    <property type="entry name" value="P-loop_NTPase"/>
</dbReference>
<dbReference type="EMBL" id="AY449458">
    <property type="protein sequence ID" value="AAS21335.1"/>
    <property type="molecule type" value="Genomic_DNA"/>
</dbReference>
<dbReference type="InterPro" id="IPR036961">
    <property type="entry name" value="Kinesin_motor_dom_sf"/>
</dbReference>
<organism evidence="13">
    <name type="scientific">Oikopleura dioica</name>
    <name type="common">Tunicate</name>
    <dbReference type="NCBI Taxonomy" id="34765"/>
    <lineage>
        <taxon>Eukaryota</taxon>
        <taxon>Metazoa</taxon>
        <taxon>Chordata</taxon>
        <taxon>Tunicata</taxon>
        <taxon>Appendicularia</taxon>
        <taxon>Copelata</taxon>
        <taxon>Oikopleuridae</taxon>
        <taxon>Oikopleura</taxon>
    </lineage>
</organism>
<dbReference type="AlphaFoldDB" id="Q676D7"/>
<dbReference type="Pfam" id="PF16183">
    <property type="entry name" value="Kinesin_assoc"/>
    <property type="match status" value="1"/>
</dbReference>
<dbReference type="PRINTS" id="PR00380">
    <property type="entry name" value="KINESINHEAVY"/>
</dbReference>
<keyword evidence="6 10" id="KW-0175">Coiled coil</keyword>
<evidence type="ECO:0000256" key="11">
    <source>
        <dbReference type="SAM" id="MobiDB-lite"/>
    </source>
</evidence>
<evidence type="ECO:0000256" key="6">
    <source>
        <dbReference type="ARBA" id="ARBA00023054"/>
    </source>
</evidence>
<comment type="subcellular location">
    <subcellularLocation>
        <location evidence="1">Cytoplasm</location>
        <location evidence="1">Cytoskeleton</location>
    </subcellularLocation>
</comment>
<dbReference type="InterPro" id="IPR032405">
    <property type="entry name" value="Kinesin_assoc"/>
</dbReference>
<dbReference type="InterPro" id="IPR008984">
    <property type="entry name" value="SMAD_FHA_dom_sf"/>
</dbReference>
<dbReference type="InterPro" id="IPR019821">
    <property type="entry name" value="Kinesin_motor_CS"/>
</dbReference>
<evidence type="ECO:0000256" key="5">
    <source>
        <dbReference type="ARBA" id="ARBA00022840"/>
    </source>
</evidence>
<name>Q676D7_OIKDI</name>
<protein>
    <submittedName>
        <fullName evidence="13">Kinesin-73-like protein</fullName>
    </submittedName>
</protein>
<dbReference type="InterPro" id="IPR000253">
    <property type="entry name" value="FHA_dom"/>
</dbReference>
<dbReference type="Gene3D" id="2.60.200.20">
    <property type="match status" value="1"/>
</dbReference>
<evidence type="ECO:0000256" key="3">
    <source>
        <dbReference type="ARBA" id="ARBA00022701"/>
    </source>
</evidence>